<dbReference type="Pfam" id="PF05404">
    <property type="entry name" value="TRAP-delta"/>
    <property type="match status" value="1"/>
</dbReference>
<evidence type="ECO:0000256" key="5">
    <source>
        <dbReference type="ARBA" id="ARBA00014387"/>
    </source>
</evidence>
<evidence type="ECO:0000256" key="11">
    <source>
        <dbReference type="ARBA" id="ARBA00022989"/>
    </source>
</evidence>
<keyword evidence="12" id="KW-0472">Membrane</keyword>
<comment type="function">
    <text evidence="1">TRAP proteins are part of a complex whose function is to bind calcium to the ER membrane and thereby regulate the retention of ER resident proteins.</text>
</comment>
<evidence type="ECO:0000256" key="2">
    <source>
        <dbReference type="ARBA" id="ARBA00004115"/>
    </source>
</evidence>
<keyword evidence="8" id="KW-0732">Signal</keyword>
<dbReference type="PANTHER" id="PTHR12731">
    <property type="entry name" value="TRANSLOCON-ASSOCIATED PROTEIN, DELTA SUBUNIT"/>
    <property type="match status" value="1"/>
</dbReference>
<evidence type="ECO:0000256" key="8">
    <source>
        <dbReference type="ARBA" id="ARBA00022729"/>
    </source>
</evidence>
<keyword evidence="13" id="KW-1015">Disulfide bond</keyword>
<dbReference type="Ensembl" id="ENSSSCT00070056808.1">
    <property type="protein sequence ID" value="ENSSSCP00070048267.1"/>
    <property type="gene ID" value="ENSSSCG00070028323.1"/>
</dbReference>
<dbReference type="Proteomes" id="UP000314985">
    <property type="component" value="Chromosome 6"/>
</dbReference>
<name>A0A4X1W2S9_PIG</name>
<evidence type="ECO:0000256" key="12">
    <source>
        <dbReference type="ARBA" id="ARBA00023136"/>
    </source>
</evidence>
<comment type="similarity">
    <text evidence="3">Belongs to the TRAP-delta family.</text>
</comment>
<reference evidence="15" key="2">
    <citation type="submission" date="2025-08" db="UniProtKB">
        <authorList>
            <consortium name="Ensembl"/>
        </authorList>
    </citation>
    <scope>IDENTIFICATION</scope>
</reference>
<evidence type="ECO:0000256" key="14">
    <source>
        <dbReference type="ARBA" id="ARBA00031791"/>
    </source>
</evidence>
<keyword evidence="10" id="KW-0832">Ubl conjugation</keyword>
<proteinExistence type="inferred from homology"/>
<evidence type="ECO:0000256" key="6">
    <source>
        <dbReference type="ARBA" id="ARBA00022499"/>
    </source>
</evidence>
<evidence type="ECO:0000256" key="7">
    <source>
        <dbReference type="ARBA" id="ARBA00022692"/>
    </source>
</evidence>
<comment type="subcellular location">
    <subcellularLocation>
        <location evidence="2">Endoplasmic reticulum membrane</location>
        <topology evidence="2">Single-pass type I membrane protein</topology>
    </subcellularLocation>
</comment>
<evidence type="ECO:0000313" key="15">
    <source>
        <dbReference type="Ensembl" id="ENSSSCP00070048267.1"/>
    </source>
</evidence>
<evidence type="ECO:0000256" key="1">
    <source>
        <dbReference type="ARBA" id="ARBA00002838"/>
    </source>
</evidence>
<keyword evidence="11" id="KW-1133">Transmembrane helix</keyword>
<evidence type="ECO:0000313" key="16">
    <source>
        <dbReference type="Proteomes" id="UP000314985"/>
    </source>
</evidence>
<dbReference type="AlphaFoldDB" id="A0A4X1W2S9"/>
<evidence type="ECO:0000256" key="13">
    <source>
        <dbReference type="ARBA" id="ARBA00023157"/>
    </source>
</evidence>
<comment type="subunit">
    <text evidence="4">Heterotetramer of TRAP-alpha, TRAP-beta, TRAP-delta and TRAP-gamma.</text>
</comment>
<organism evidence="15 16">
    <name type="scientific">Sus scrofa</name>
    <name type="common">Pig</name>
    <dbReference type="NCBI Taxonomy" id="9823"/>
    <lineage>
        <taxon>Eukaryota</taxon>
        <taxon>Metazoa</taxon>
        <taxon>Chordata</taxon>
        <taxon>Craniata</taxon>
        <taxon>Vertebrata</taxon>
        <taxon>Euteleostomi</taxon>
        <taxon>Mammalia</taxon>
        <taxon>Eutheria</taxon>
        <taxon>Laurasiatheria</taxon>
        <taxon>Artiodactyla</taxon>
        <taxon>Suina</taxon>
        <taxon>Suidae</taxon>
        <taxon>Sus</taxon>
    </lineage>
</organism>
<accession>A0A4X1W2S9</accession>
<evidence type="ECO:0000256" key="10">
    <source>
        <dbReference type="ARBA" id="ARBA00022843"/>
    </source>
</evidence>
<sequence length="167" mass="18382">MYTAEKPKAALALLRSPARLPLLGRGPCRGPGRPFLLSTSNAATSTEPGFTVALSLTLENRIQNTVPWSPDHAGTYKVKFFDEESCSLPREAQTNTEDTAIVPPLFGQRGPSGHLAWAPRLHRGTGFAAIGLVTDYLAFSMAKKHKNKKQINRSWEFLPWLSSHEPD</sequence>
<dbReference type="PANTHER" id="PTHR12731:SF1">
    <property type="entry name" value="TRANSLOCON-ASSOCIATED PROTEIN SUBUNIT DELTA"/>
    <property type="match status" value="1"/>
</dbReference>
<evidence type="ECO:0000256" key="3">
    <source>
        <dbReference type="ARBA" id="ARBA00009294"/>
    </source>
</evidence>
<evidence type="ECO:0000256" key="9">
    <source>
        <dbReference type="ARBA" id="ARBA00022824"/>
    </source>
</evidence>
<keyword evidence="6" id="KW-1017">Isopeptide bond</keyword>
<evidence type="ECO:0000256" key="4">
    <source>
        <dbReference type="ARBA" id="ARBA00011819"/>
    </source>
</evidence>
<protein>
    <recommendedName>
        <fullName evidence="5">Translocon-associated protein subunit delta</fullName>
    </recommendedName>
    <alternativeName>
        <fullName evidence="14">Signal sequence receptor subunit delta</fullName>
    </alternativeName>
</protein>
<keyword evidence="7" id="KW-0812">Transmembrane</keyword>
<reference evidence="15 16" key="1">
    <citation type="submission" date="2017-08" db="EMBL/GenBank/DDBJ databases">
        <title>USMARCv1.0.</title>
        <authorList>
            <person name="Hannum G.I."/>
            <person name="Koren S."/>
            <person name="Schroeder S.G."/>
            <person name="Chin S.C."/>
            <person name="Nonneman D.J."/>
            <person name="Becker S.A."/>
            <person name="Rosen B.D."/>
            <person name="Bickhart D.M."/>
            <person name="Putnam N.H."/>
            <person name="Green R.E."/>
            <person name="Tuggle C.K."/>
            <person name="Liu H."/>
            <person name="Rohrer G.A."/>
            <person name="Warr A."/>
            <person name="Hall R."/>
            <person name="Kim K."/>
            <person name="Hume D.A."/>
            <person name="Talbot R."/>
            <person name="Chow W."/>
            <person name="Howe K."/>
            <person name="Schwartz A.S."/>
            <person name="Watson M."/>
            <person name="Archibald A.L."/>
            <person name="Phillippy A.M."/>
            <person name="Smith T.P.L."/>
        </authorList>
    </citation>
    <scope>NUCLEOTIDE SEQUENCE [LARGE SCALE GENOMIC DNA]</scope>
</reference>
<dbReference type="GO" id="GO:0005789">
    <property type="term" value="C:endoplasmic reticulum membrane"/>
    <property type="evidence" value="ECO:0007669"/>
    <property type="project" value="UniProtKB-SubCell"/>
</dbReference>
<dbReference type="InterPro" id="IPR008855">
    <property type="entry name" value="TRAP-delta"/>
</dbReference>
<keyword evidence="9" id="KW-0256">Endoplasmic reticulum</keyword>